<dbReference type="SFLD" id="SFLDS00005">
    <property type="entry name" value="Isoprenoid_Synthase_Type_I"/>
    <property type="match status" value="1"/>
</dbReference>
<keyword evidence="3 7" id="KW-0808">Transferase</keyword>
<dbReference type="InterPro" id="IPR033749">
    <property type="entry name" value="Polyprenyl_synt_CS"/>
</dbReference>
<dbReference type="InterPro" id="IPR053378">
    <property type="entry name" value="Prenyl_diphosphate_synthase"/>
</dbReference>
<reference evidence="8 9" key="1">
    <citation type="journal article" date="2016" name="Nat. Commun.">
        <title>Thousands of microbial genomes shed light on interconnected biogeochemical processes in an aquifer system.</title>
        <authorList>
            <person name="Anantharaman K."/>
            <person name="Brown C.T."/>
            <person name="Hug L.A."/>
            <person name="Sharon I."/>
            <person name="Castelle C.J."/>
            <person name="Probst A.J."/>
            <person name="Thomas B.C."/>
            <person name="Singh A."/>
            <person name="Wilkins M.J."/>
            <person name="Karaoz U."/>
            <person name="Brodie E.L."/>
            <person name="Williams K.H."/>
            <person name="Hubbard S.S."/>
            <person name="Banfield J.F."/>
        </authorList>
    </citation>
    <scope>NUCLEOTIDE SEQUENCE [LARGE SCALE GENOMIC DNA]</scope>
</reference>
<dbReference type="PROSITE" id="PS00723">
    <property type="entry name" value="POLYPRENYL_SYNTHASE_1"/>
    <property type="match status" value="1"/>
</dbReference>
<dbReference type="NCBIfam" id="NF045485">
    <property type="entry name" value="FPPsyn"/>
    <property type="match status" value="1"/>
</dbReference>
<dbReference type="Proteomes" id="UP000179344">
    <property type="component" value="Unassembled WGS sequence"/>
</dbReference>
<dbReference type="FunFam" id="1.10.600.10:FF:000001">
    <property type="entry name" value="Geranylgeranyl diphosphate synthase"/>
    <property type="match status" value="1"/>
</dbReference>
<evidence type="ECO:0000256" key="2">
    <source>
        <dbReference type="ARBA" id="ARBA00006706"/>
    </source>
</evidence>
<proteinExistence type="inferred from homology"/>
<keyword evidence="6" id="KW-0414">Isoprene biosynthesis</keyword>
<protein>
    <submittedName>
        <fullName evidence="8">Geranyl transferase</fullName>
    </submittedName>
</protein>
<comment type="caution">
    <text evidence="8">The sequence shown here is derived from an EMBL/GenBank/DDBJ whole genome shotgun (WGS) entry which is preliminary data.</text>
</comment>
<evidence type="ECO:0000313" key="8">
    <source>
        <dbReference type="EMBL" id="OGI44282.1"/>
    </source>
</evidence>
<sequence>MSSLPIETLKRFQARVERALDARLPPAAASPQRLHAAMRYATLNGGKRVRAALVYAAGSALGAQEAALDAPACAVELVHAYSLVHDDLPCMDDDDLRRGKPTCHKAYDEATALLAGDALQSLAFQILASDTEPALGAARRLEMIEALARAIGPEGMAGGQAIDLESVGRKLAPAQLEDMHRRKTGALIRAAVRLGALARADADARLLAALDEYGAAVGLAFQIADDILDVEGSTKALGKTAGSDAARGKPTYPAVIGLAAAKTRAQELLAAALESLKPLGDNGRTLAGLAGYIIQRTQ</sequence>
<dbReference type="PANTHER" id="PTHR43281:SF1">
    <property type="entry name" value="FARNESYL DIPHOSPHATE SYNTHASE"/>
    <property type="match status" value="1"/>
</dbReference>
<evidence type="ECO:0000256" key="7">
    <source>
        <dbReference type="RuleBase" id="RU004466"/>
    </source>
</evidence>
<evidence type="ECO:0000256" key="1">
    <source>
        <dbReference type="ARBA" id="ARBA00001946"/>
    </source>
</evidence>
<comment type="similarity">
    <text evidence="2 7">Belongs to the FPP/GGPP synthase family.</text>
</comment>
<dbReference type="GO" id="GO:0004659">
    <property type="term" value="F:prenyltransferase activity"/>
    <property type="evidence" value="ECO:0007669"/>
    <property type="project" value="InterPro"/>
</dbReference>
<accession>A0A1F6TGN6</accession>
<dbReference type="InterPro" id="IPR008949">
    <property type="entry name" value="Isoprenoid_synthase_dom_sf"/>
</dbReference>
<gene>
    <name evidence="8" type="ORF">A2V92_07075</name>
</gene>
<organism evidence="8 9">
    <name type="scientific">Candidatus Muproteobacteria bacterium RBG_16_65_31</name>
    <dbReference type="NCBI Taxonomy" id="1817759"/>
    <lineage>
        <taxon>Bacteria</taxon>
        <taxon>Pseudomonadati</taxon>
        <taxon>Pseudomonadota</taxon>
        <taxon>Candidatus Muproteobacteria</taxon>
    </lineage>
</organism>
<dbReference type="PROSITE" id="PS00444">
    <property type="entry name" value="POLYPRENYL_SYNTHASE_2"/>
    <property type="match status" value="1"/>
</dbReference>
<name>A0A1F6TGN6_9PROT</name>
<evidence type="ECO:0000313" key="9">
    <source>
        <dbReference type="Proteomes" id="UP000179344"/>
    </source>
</evidence>
<evidence type="ECO:0000256" key="6">
    <source>
        <dbReference type="ARBA" id="ARBA00023229"/>
    </source>
</evidence>
<dbReference type="SFLD" id="SFLDG01017">
    <property type="entry name" value="Polyprenyl_Transferase_Like"/>
    <property type="match status" value="1"/>
</dbReference>
<evidence type="ECO:0000256" key="3">
    <source>
        <dbReference type="ARBA" id="ARBA00022679"/>
    </source>
</evidence>
<dbReference type="GO" id="GO:0046872">
    <property type="term" value="F:metal ion binding"/>
    <property type="evidence" value="ECO:0007669"/>
    <property type="project" value="UniProtKB-KW"/>
</dbReference>
<dbReference type="SUPFAM" id="SSF48576">
    <property type="entry name" value="Terpenoid synthases"/>
    <property type="match status" value="1"/>
</dbReference>
<dbReference type="CDD" id="cd00685">
    <property type="entry name" value="Trans_IPPS_HT"/>
    <property type="match status" value="1"/>
</dbReference>
<evidence type="ECO:0000256" key="4">
    <source>
        <dbReference type="ARBA" id="ARBA00022723"/>
    </source>
</evidence>
<comment type="cofactor">
    <cofactor evidence="1">
        <name>Mg(2+)</name>
        <dbReference type="ChEBI" id="CHEBI:18420"/>
    </cofactor>
</comment>
<keyword evidence="4" id="KW-0479">Metal-binding</keyword>
<evidence type="ECO:0000256" key="5">
    <source>
        <dbReference type="ARBA" id="ARBA00022842"/>
    </source>
</evidence>
<dbReference type="GO" id="GO:0016114">
    <property type="term" value="P:terpenoid biosynthetic process"/>
    <property type="evidence" value="ECO:0007669"/>
    <property type="project" value="UniProtKB-ARBA"/>
</dbReference>
<dbReference type="PANTHER" id="PTHR43281">
    <property type="entry name" value="FARNESYL DIPHOSPHATE SYNTHASE"/>
    <property type="match status" value="1"/>
</dbReference>
<dbReference type="Gene3D" id="1.10.600.10">
    <property type="entry name" value="Farnesyl Diphosphate Synthase"/>
    <property type="match status" value="1"/>
</dbReference>
<dbReference type="EMBL" id="MFST01000059">
    <property type="protein sequence ID" value="OGI44282.1"/>
    <property type="molecule type" value="Genomic_DNA"/>
</dbReference>
<dbReference type="InterPro" id="IPR000092">
    <property type="entry name" value="Polyprenyl_synt"/>
</dbReference>
<dbReference type="GO" id="GO:0005737">
    <property type="term" value="C:cytoplasm"/>
    <property type="evidence" value="ECO:0007669"/>
    <property type="project" value="UniProtKB-ARBA"/>
</dbReference>
<keyword evidence="5" id="KW-0460">Magnesium</keyword>
<dbReference type="AlphaFoldDB" id="A0A1F6TGN6"/>
<dbReference type="Pfam" id="PF00348">
    <property type="entry name" value="polyprenyl_synt"/>
    <property type="match status" value="1"/>
</dbReference>